<feature type="domain" description="ABC transporter" evidence="2">
    <location>
        <begin position="21"/>
        <end position="68"/>
    </location>
</feature>
<dbReference type="GO" id="GO:0005524">
    <property type="term" value="F:ATP binding"/>
    <property type="evidence" value="ECO:0007669"/>
    <property type="project" value="InterPro"/>
</dbReference>
<dbReference type="SUPFAM" id="SSF52540">
    <property type="entry name" value="P-loop containing nucleoside triphosphate hydrolases"/>
    <property type="match status" value="1"/>
</dbReference>
<keyword evidence="1" id="KW-0813">Transport</keyword>
<proteinExistence type="predicted"/>
<dbReference type="EMBL" id="AFUP01000004">
    <property type="protein sequence ID" value="EGV08070.1"/>
    <property type="molecule type" value="Genomic_DNA"/>
</dbReference>
<reference evidence="3 4" key="1">
    <citation type="submission" date="2011-06" db="EMBL/GenBank/DDBJ databases">
        <authorList>
            <person name="Harkins D.M."/>
            <person name="Madupu R."/>
            <person name="Durkin A.S."/>
            <person name="Torralba M."/>
            <person name="Methe B."/>
            <person name="Sutton G.G."/>
            <person name="Nelson K.E."/>
        </authorList>
    </citation>
    <scope>NUCLEOTIDE SEQUENCE [LARGE SCALE GENOMIC DNA]</scope>
    <source>
        <strain evidence="3 4">SK1060</strain>
    </source>
</reference>
<dbReference type="eggNOG" id="COG1136">
    <property type="taxonomic scope" value="Bacteria"/>
</dbReference>
<dbReference type="GO" id="GO:0016887">
    <property type="term" value="F:ATP hydrolysis activity"/>
    <property type="evidence" value="ECO:0007669"/>
    <property type="project" value="InterPro"/>
</dbReference>
<evidence type="ECO:0000313" key="3">
    <source>
        <dbReference type="EMBL" id="EGV08070.1"/>
    </source>
</evidence>
<dbReference type="AlphaFoldDB" id="F9P725"/>
<dbReference type="InterPro" id="IPR050166">
    <property type="entry name" value="ABC_transporter_ATP-bind"/>
</dbReference>
<evidence type="ECO:0000256" key="1">
    <source>
        <dbReference type="ARBA" id="ARBA00022448"/>
    </source>
</evidence>
<gene>
    <name evidence="3" type="ORF">HMPREF1042_1672</name>
</gene>
<dbReference type="InterPro" id="IPR027417">
    <property type="entry name" value="P-loop_NTPase"/>
</dbReference>
<organism evidence="3 4">
    <name type="scientific">Streptococcus constellatus subsp. pharyngis SK1060 = CCUG 46377</name>
    <dbReference type="NCBI Taxonomy" id="1035184"/>
    <lineage>
        <taxon>Bacteria</taxon>
        <taxon>Bacillati</taxon>
        <taxon>Bacillota</taxon>
        <taxon>Bacilli</taxon>
        <taxon>Lactobacillales</taxon>
        <taxon>Streptococcaceae</taxon>
        <taxon>Streptococcus</taxon>
        <taxon>Streptococcus anginosus group</taxon>
    </lineage>
</organism>
<dbReference type="Gene3D" id="3.40.50.300">
    <property type="entry name" value="P-loop containing nucleotide triphosphate hydrolases"/>
    <property type="match status" value="1"/>
</dbReference>
<evidence type="ECO:0000313" key="4">
    <source>
        <dbReference type="Proteomes" id="UP000003287"/>
    </source>
</evidence>
<dbReference type="PANTHER" id="PTHR42788:SF2">
    <property type="entry name" value="ABC TRANSPORTER ATP-BINDING PROTEIN"/>
    <property type="match status" value="1"/>
</dbReference>
<dbReference type="PANTHER" id="PTHR42788">
    <property type="entry name" value="TAURINE IMPORT ATP-BINDING PROTEIN-RELATED"/>
    <property type="match status" value="1"/>
</dbReference>
<dbReference type="Proteomes" id="UP000003287">
    <property type="component" value="Unassembled WGS sequence"/>
</dbReference>
<dbReference type="InterPro" id="IPR003439">
    <property type="entry name" value="ABC_transporter-like_ATP-bd"/>
</dbReference>
<dbReference type="Pfam" id="PF00005">
    <property type="entry name" value="ABC_tran"/>
    <property type="match status" value="1"/>
</dbReference>
<protein>
    <recommendedName>
        <fullName evidence="2">ABC transporter domain-containing protein</fullName>
    </recommendedName>
</protein>
<sequence length="90" mass="9757">MTILKMDSVSYQYNSLQENVLNQITASFEEGKFYAIIGKSGAGKSTLLSLLAGLDTPTKGKSSLKIKTSPKKAITITDGNKSPWFSKIII</sequence>
<accession>F9P725</accession>
<evidence type="ECO:0000259" key="2">
    <source>
        <dbReference type="Pfam" id="PF00005"/>
    </source>
</evidence>
<name>F9P725_STRCV</name>